<dbReference type="InterPro" id="IPR051958">
    <property type="entry name" value="Alba-like_NAB"/>
</dbReference>
<dbReference type="FunFam" id="3.30.110.20:FF:000003">
    <property type="entry name" value="DNA/RNA-binding protein Alba 1"/>
    <property type="match status" value="1"/>
</dbReference>
<feature type="compositionally biased region" description="Low complexity" evidence="4">
    <location>
        <begin position="135"/>
        <end position="152"/>
    </location>
</feature>
<keyword evidence="3" id="KW-0539">Nucleus</keyword>
<evidence type="ECO:0000259" key="6">
    <source>
        <dbReference type="Pfam" id="PF01918"/>
    </source>
</evidence>
<dbReference type="SUPFAM" id="SSF82704">
    <property type="entry name" value="AlbA-like"/>
    <property type="match status" value="1"/>
</dbReference>
<dbReference type="PANTHER" id="PTHR13516">
    <property type="entry name" value="RIBONUCLEASE P SUBUNIT P25"/>
    <property type="match status" value="1"/>
</dbReference>
<keyword evidence="5" id="KW-0812">Transmembrane</keyword>
<dbReference type="InterPro" id="IPR002775">
    <property type="entry name" value="DNA/RNA-bd_Alba-like"/>
</dbReference>
<dbReference type="InterPro" id="IPR036882">
    <property type="entry name" value="Alba-like_dom_sf"/>
</dbReference>
<reference evidence="7 8" key="1">
    <citation type="submission" date="2020-08" db="EMBL/GenBank/DDBJ databases">
        <title>Plant Genome Project.</title>
        <authorList>
            <person name="Zhang R.-G."/>
        </authorList>
    </citation>
    <scope>NUCLEOTIDE SEQUENCE [LARGE SCALE GENOMIC DNA]</scope>
    <source>
        <strain evidence="7">WSP0</strain>
        <tissue evidence="7">Leaf</tissue>
    </source>
</reference>
<accession>A0AAV6HQ94</accession>
<dbReference type="AlphaFoldDB" id="A0AAV6HQ94"/>
<keyword evidence="5" id="KW-1133">Transmembrane helix</keyword>
<comment type="similarity">
    <text evidence="2">Belongs to the histone-like Alba family.</text>
</comment>
<sequence length="496" mass="55115">MDRYQKVEKPRPEEPIHENEIRITSQGLVRNYLSYATGLLQEKQGREIVFKAMGQAISKTVAITEILKRRIPWLHQVTAISSVSITDVWEPIEEGLLPVEQTRKVSMISITLSTKELNKNSPGYQAPSNVEQPKPHQNYQQQRQPLRQPRAPYNAVNEDSYGRGRGRGRGRGGRGWSRGGYGNYQENDGYSNWSRGGYGNYQENAGYSNLSRGGYGNYQENAGYSNSSRGGYGNYQGCISVILTTFSYSQTMLDIQTRAEVDIETTKKMLDIQTRAEVVVVAEVGGTVVVGMKEVMGMKGEVEEGAQVVMGMKGAEVEEGAEVVMGMKGAEMEEGAEVVMGMKGAEMEEGAEVMVGAVEGWAAAQGVMETTRNDSRIGVLCSLYLNVCHGLAVITFQVFFGSLKLWLMLSSRVLKLMNFVLFDCGLNVGKSLFYELAKAQLANFPIAVHFTLAVQVCLLYVFICLSLSFVVRLPQHAFPCHFEVRYHMLMHVISHI</sequence>
<comment type="caution">
    <text evidence="7">The sequence shown here is derived from an EMBL/GenBank/DDBJ whole genome shotgun (WGS) entry which is preliminary data.</text>
</comment>
<organism evidence="7 8">
    <name type="scientific">Rhododendron griersonianum</name>
    <dbReference type="NCBI Taxonomy" id="479676"/>
    <lineage>
        <taxon>Eukaryota</taxon>
        <taxon>Viridiplantae</taxon>
        <taxon>Streptophyta</taxon>
        <taxon>Embryophyta</taxon>
        <taxon>Tracheophyta</taxon>
        <taxon>Spermatophyta</taxon>
        <taxon>Magnoliopsida</taxon>
        <taxon>eudicotyledons</taxon>
        <taxon>Gunneridae</taxon>
        <taxon>Pentapetalae</taxon>
        <taxon>asterids</taxon>
        <taxon>Ericales</taxon>
        <taxon>Ericaceae</taxon>
        <taxon>Ericoideae</taxon>
        <taxon>Rhodoreae</taxon>
        <taxon>Rhododendron</taxon>
    </lineage>
</organism>
<dbReference type="Pfam" id="PF01918">
    <property type="entry name" value="Alba"/>
    <property type="match status" value="1"/>
</dbReference>
<comment type="subcellular location">
    <subcellularLocation>
        <location evidence="1">Nucleus</location>
    </subcellularLocation>
</comment>
<evidence type="ECO:0000256" key="3">
    <source>
        <dbReference type="ARBA" id="ARBA00023242"/>
    </source>
</evidence>
<dbReference type="Proteomes" id="UP000823749">
    <property type="component" value="Chromosome 13"/>
</dbReference>
<dbReference type="EMBL" id="JACTNZ010000013">
    <property type="protein sequence ID" value="KAG5514716.1"/>
    <property type="molecule type" value="Genomic_DNA"/>
</dbReference>
<evidence type="ECO:0000256" key="4">
    <source>
        <dbReference type="SAM" id="MobiDB-lite"/>
    </source>
</evidence>
<protein>
    <recommendedName>
        <fullName evidence="6">DNA/RNA-binding protein Alba-like domain-containing protein</fullName>
    </recommendedName>
</protein>
<gene>
    <name evidence="7" type="ORF">RHGRI_035942</name>
</gene>
<proteinExistence type="inferred from homology"/>
<keyword evidence="8" id="KW-1185">Reference proteome</keyword>
<evidence type="ECO:0000313" key="7">
    <source>
        <dbReference type="EMBL" id="KAG5514716.1"/>
    </source>
</evidence>
<feature type="transmembrane region" description="Helical" evidence="5">
    <location>
        <begin position="383"/>
        <end position="409"/>
    </location>
</feature>
<evidence type="ECO:0000256" key="1">
    <source>
        <dbReference type="ARBA" id="ARBA00004123"/>
    </source>
</evidence>
<feature type="compositionally biased region" description="Polar residues" evidence="4">
    <location>
        <begin position="116"/>
        <end position="131"/>
    </location>
</feature>
<dbReference type="Gene3D" id="3.30.110.20">
    <property type="entry name" value="Alba-like domain"/>
    <property type="match status" value="1"/>
</dbReference>
<evidence type="ECO:0000313" key="8">
    <source>
        <dbReference type="Proteomes" id="UP000823749"/>
    </source>
</evidence>
<dbReference type="GO" id="GO:0003723">
    <property type="term" value="F:RNA binding"/>
    <property type="evidence" value="ECO:0007669"/>
    <property type="project" value="TreeGrafter"/>
</dbReference>
<feature type="transmembrane region" description="Helical" evidence="5">
    <location>
        <begin position="446"/>
        <end position="471"/>
    </location>
</feature>
<name>A0AAV6HQ94_9ERIC</name>
<dbReference type="GO" id="GO:0005634">
    <property type="term" value="C:nucleus"/>
    <property type="evidence" value="ECO:0007669"/>
    <property type="project" value="UniProtKB-SubCell"/>
</dbReference>
<feature type="domain" description="DNA/RNA-binding protein Alba-like" evidence="6">
    <location>
        <begin position="19"/>
        <end position="83"/>
    </location>
</feature>
<dbReference type="PANTHER" id="PTHR13516:SF3">
    <property type="entry name" value="ALBA DNA_RNA-BINDING PROTEIN"/>
    <property type="match status" value="1"/>
</dbReference>
<evidence type="ECO:0000256" key="5">
    <source>
        <dbReference type="SAM" id="Phobius"/>
    </source>
</evidence>
<keyword evidence="5" id="KW-0472">Membrane</keyword>
<feature type="region of interest" description="Disordered" evidence="4">
    <location>
        <begin position="116"/>
        <end position="181"/>
    </location>
</feature>
<evidence type="ECO:0000256" key="2">
    <source>
        <dbReference type="ARBA" id="ARBA00008018"/>
    </source>
</evidence>